<dbReference type="PANTHER" id="PTHR45713:SF6">
    <property type="entry name" value="F5_8 TYPE C DOMAIN-CONTAINING PROTEIN"/>
    <property type="match status" value="1"/>
</dbReference>
<dbReference type="InterPro" id="IPR008979">
    <property type="entry name" value="Galactose-bd-like_sf"/>
</dbReference>
<dbReference type="EnsemblMetazoa" id="G28310.1">
    <property type="protein sequence ID" value="G28310.1:cds"/>
    <property type="gene ID" value="G28310"/>
</dbReference>
<dbReference type="Pfam" id="PF22633">
    <property type="entry name" value="F5_F8_type_C_2"/>
    <property type="match status" value="1"/>
</dbReference>
<dbReference type="Proteomes" id="UP000005408">
    <property type="component" value="Unassembled WGS sequence"/>
</dbReference>
<dbReference type="AlphaFoldDB" id="A0A8W8LNY5"/>
<dbReference type="InterPro" id="IPR051941">
    <property type="entry name" value="BG_Antigen-Binding_Lectin"/>
</dbReference>
<dbReference type="Gene3D" id="2.60.120.260">
    <property type="entry name" value="Galactose-binding domain-like"/>
    <property type="match status" value="1"/>
</dbReference>
<name>A0A8W8LNY5_MAGGI</name>
<reference evidence="1" key="1">
    <citation type="submission" date="2022-08" db="UniProtKB">
        <authorList>
            <consortium name="EnsemblMetazoa"/>
        </authorList>
    </citation>
    <scope>IDENTIFICATION</scope>
    <source>
        <strain evidence="1">05x7-T-G4-1.051#20</strain>
    </source>
</reference>
<accession>A0A8W8LNY5</accession>
<organism evidence="1 2">
    <name type="scientific">Magallana gigas</name>
    <name type="common">Pacific oyster</name>
    <name type="synonym">Crassostrea gigas</name>
    <dbReference type="NCBI Taxonomy" id="29159"/>
    <lineage>
        <taxon>Eukaryota</taxon>
        <taxon>Metazoa</taxon>
        <taxon>Spiralia</taxon>
        <taxon>Lophotrochozoa</taxon>
        <taxon>Mollusca</taxon>
        <taxon>Bivalvia</taxon>
        <taxon>Autobranchia</taxon>
        <taxon>Pteriomorphia</taxon>
        <taxon>Ostreida</taxon>
        <taxon>Ostreoidea</taxon>
        <taxon>Ostreidae</taxon>
        <taxon>Magallana</taxon>
    </lineage>
</organism>
<evidence type="ECO:0000313" key="2">
    <source>
        <dbReference type="Proteomes" id="UP000005408"/>
    </source>
</evidence>
<evidence type="ECO:0008006" key="3">
    <source>
        <dbReference type="Google" id="ProtNLM"/>
    </source>
</evidence>
<dbReference type="PANTHER" id="PTHR45713">
    <property type="entry name" value="FTP DOMAIN-CONTAINING PROTEIN"/>
    <property type="match status" value="1"/>
</dbReference>
<proteinExistence type="predicted"/>
<sequence length="207" mass="23142">MEIEILDTNYGITFHKCLHLCSQSKQCIGFFLCKEKENLFVCQTCCEWKKIEGYTLGNSPDCKYIEKGFTQETNLAFNKTAVLSSEYDKKHGAANAVDGMKICPYGLRAGSAYSVQPWLMIDLGDTYDVQKIVIYARNDYHALQLDAIRVAVMGGNVNYTCGGEYPGPTSENDVILFTCPPEVRGNKAIIMKTTTDYLTVCEVEVYG</sequence>
<dbReference type="SUPFAM" id="SSF49785">
    <property type="entry name" value="Galactose-binding domain-like"/>
    <property type="match status" value="1"/>
</dbReference>
<keyword evidence="2" id="KW-1185">Reference proteome</keyword>
<evidence type="ECO:0000313" key="1">
    <source>
        <dbReference type="EnsemblMetazoa" id="G28310.1:cds"/>
    </source>
</evidence>
<protein>
    <recommendedName>
        <fullName evidence="3">Fucolectin tachylectin-4 pentraxin-1 domain-containing protein</fullName>
    </recommendedName>
</protein>